<feature type="transmembrane region" description="Helical" evidence="1">
    <location>
        <begin position="52"/>
        <end position="78"/>
    </location>
</feature>
<keyword evidence="1" id="KW-0472">Membrane</keyword>
<evidence type="ECO:0000313" key="2">
    <source>
        <dbReference type="EMBL" id="BBY96369.1"/>
    </source>
</evidence>
<feature type="transmembrane region" description="Helical" evidence="1">
    <location>
        <begin position="126"/>
        <end position="149"/>
    </location>
</feature>
<accession>A0A9W4FIK9</accession>
<feature type="transmembrane region" description="Helical" evidence="1">
    <location>
        <begin position="6"/>
        <end position="31"/>
    </location>
</feature>
<gene>
    <name evidence="2" type="ORF">MGALJ_60380</name>
</gene>
<name>A0A9W4FIK9_9MYCO</name>
<dbReference type="PANTHER" id="PTHR31272:SF4">
    <property type="entry name" value="CYTOCHROME C-TYPE BIOGENESIS PROTEIN HI_1454-RELATED"/>
    <property type="match status" value="1"/>
</dbReference>
<feature type="transmembrane region" description="Helical" evidence="1">
    <location>
        <begin position="260"/>
        <end position="279"/>
    </location>
</feature>
<feature type="transmembrane region" description="Helical" evidence="1">
    <location>
        <begin position="84"/>
        <end position="105"/>
    </location>
</feature>
<keyword evidence="1" id="KW-1133">Transmembrane helix</keyword>
<dbReference type="RefSeq" id="WP_163738694.1">
    <property type="nucleotide sequence ID" value="NZ_AP022602.1"/>
</dbReference>
<reference evidence="2 3" key="1">
    <citation type="journal article" date="2019" name="Emerg. Microbes Infect.">
        <title>Comprehensive subspecies identification of 175 nontuberculous mycobacteria species based on 7547 genomic profiles.</title>
        <authorList>
            <person name="Matsumoto Y."/>
            <person name="Kinjo T."/>
            <person name="Motooka D."/>
            <person name="Nabeya D."/>
            <person name="Jung N."/>
            <person name="Uechi K."/>
            <person name="Horii T."/>
            <person name="Iida T."/>
            <person name="Fujita J."/>
            <person name="Nakamura S."/>
        </authorList>
    </citation>
    <scope>NUCLEOTIDE SEQUENCE [LARGE SCALE GENOMIC DNA]</scope>
    <source>
        <strain evidence="2 3">JCM 6399</strain>
        <plasmid evidence="2">pJCM6399</plasmid>
    </source>
</reference>
<keyword evidence="2" id="KW-0614">Plasmid</keyword>
<dbReference type="AlphaFoldDB" id="A0A9W4FIK9"/>
<evidence type="ECO:0008006" key="4">
    <source>
        <dbReference type="Google" id="ProtNLM"/>
    </source>
</evidence>
<sequence>MTETLSFALAAGALAAINPCGFAMLPAYLSLFIATTPDTTRRATRLAALGRALTATAAMTAGFLAVFGTFGLILAPVASVVQRWAPAVTVVIGVALLILGAVMLTGRELLLRTPKLQSAINPTAGLRSMALYGVFYAIASLGCTIGPFLVVTTTTFKSGDLALGVAAYAAYAAGMGLVVGVLAVGVALAQQSAARVLRRVLPHVPRIAGALLVIAGAYVAWYGVYELRVFAGGNPDDPIVAAAAHIQNGLVWIVDWVGPAGFATVLLVLLLTSGVAAVIGRRRARNRQRTRAERNAIAPA</sequence>
<evidence type="ECO:0000256" key="1">
    <source>
        <dbReference type="SAM" id="Phobius"/>
    </source>
</evidence>
<keyword evidence="1" id="KW-0812">Transmembrane</keyword>
<feature type="transmembrane region" description="Helical" evidence="1">
    <location>
        <begin position="207"/>
        <end position="225"/>
    </location>
</feature>
<evidence type="ECO:0000313" key="3">
    <source>
        <dbReference type="Proteomes" id="UP000465785"/>
    </source>
</evidence>
<dbReference type="Proteomes" id="UP000465785">
    <property type="component" value="Plasmid pJCM6399"/>
</dbReference>
<dbReference type="KEGG" id="mgau:MGALJ_60380"/>
<proteinExistence type="predicted"/>
<organism evidence="2 3">
    <name type="scientific">Mycobacterium gallinarum</name>
    <dbReference type="NCBI Taxonomy" id="39689"/>
    <lineage>
        <taxon>Bacteria</taxon>
        <taxon>Bacillati</taxon>
        <taxon>Actinomycetota</taxon>
        <taxon>Actinomycetes</taxon>
        <taxon>Mycobacteriales</taxon>
        <taxon>Mycobacteriaceae</taxon>
        <taxon>Mycobacterium</taxon>
    </lineage>
</organism>
<protein>
    <recommendedName>
        <fullName evidence="4">Cytochrome C biogenesis protein CcdA</fullName>
    </recommendedName>
</protein>
<feature type="transmembrane region" description="Helical" evidence="1">
    <location>
        <begin position="161"/>
        <end position="186"/>
    </location>
</feature>
<geneLocation type="plasmid" evidence="2 3">
    <name>pJCM6399</name>
</geneLocation>
<keyword evidence="3" id="KW-1185">Reference proteome</keyword>
<dbReference type="InterPro" id="IPR051790">
    <property type="entry name" value="Cytochrome_c-biogenesis_DsbD"/>
</dbReference>
<dbReference type="PANTHER" id="PTHR31272">
    <property type="entry name" value="CYTOCHROME C-TYPE BIOGENESIS PROTEIN HI_1454-RELATED"/>
    <property type="match status" value="1"/>
</dbReference>
<dbReference type="EMBL" id="AP022602">
    <property type="protein sequence ID" value="BBY96369.1"/>
    <property type="molecule type" value="Genomic_DNA"/>
</dbReference>